<keyword evidence="1" id="KW-0560">Oxidoreductase</keyword>
<keyword evidence="5" id="KW-1185">Reference proteome</keyword>
<dbReference type="InterPro" id="IPR006140">
    <property type="entry name" value="D-isomer_DH_NAD-bd"/>
</dbReference>
<dbReference type="AlphaFoldDB" id="A0A2M8J7H9"/>
<dbReference type="PANTHER" id="PTHR43333:SF1">
    <property type="entry name" value="D-ISOMER SPECIFIC 2-HYDROXYACID DEHYDROGENASE NAD-BINDING DOMAIN-CONTAINING PROTEIN"/>
    <property type="match status" value="1"/>
</dbReference>
<organism evidence="4 5">
    <name type="scientific">Pseudooceanicola lipolyticus</name>
    <dbReference type="NCBI Taxonomy" id="2029104"/>
    <lineage>
        <taxon>Bacteria</taxon>
        <taxon>Pseudomonadati</taxon>
        <taxon>Pseudomonadota</taxon>
        <taxon>Alphaproteobacteria</taxon>
        <taxon>Rhodobacterales</taxon>
        <taxon>Paracoccaceae</taxon>
        <taxon>Pseudooceanicola</taxon>
    </lineage>
</organism>
<comment type="caution">
    <text evidence="4">The sequence shown here is derived from an EMBL/GenBank/DDBJ whole genome shotgun (WGS) entry which is preliminary data.</text>
</comment>
<keyword evidence="4" id="KW-0670">Pyruvate</keyword>
<sequence>MTKDSQMRVALINQGPRLDFLDTRLQEVLPAAELVHWPDPGAMEAEIAVCWNPEHGTLARMRKLRLVHSIGAGVDNLMADPGLPDVPVCRIRDDDLAVAMAEYCHWSVLWFQRGFDRIVAQQAARRWDRFAQRPAADCRVGILGLGSIGQVVARRLADLGYPVSGWSRGAKSIPGITCLHGTQGLQAVLENADVLICLLPLTPSTRGLLDQARLSQLPRGAGLVLCSRGEHLVAPDLLALIAQGQLAGAVLDVFEQEPLPADHPLWAEPRVLVTPHMAALTKPRRIAEQIAENIRRLDARLPLLNLVDRTNGY</sequence>
<dbReference type="InterPro" id="IPR036291">
    <property type="entry name" value="NAD(P)-bd_dom_sf"/>
</dbReference>
<dbReference type="SUPFAM" id="SSF52283">
    <property type="entry name" value="Formate/glycerate dehydrogenase catalytic domain-like"/>
    <property type="match status" value="1"/>
</dbReference>
<accession>A0A2M8J7H9</accession>
<reference evidence="4 5" key="1">
    <citation type="journal article" date="2018" name="Int. J. Syst. Evol. Microbiol.">
        <title>Pseudooceanicola lipolyticus sp. nov., a marine alphaproteobacterium, reclassification of Oceanicola flagellatus as Pseudooceanicola flagellatus comb. nov. and emended description of the genus Pseudooceanicola.</title>
        <authorList>
            <person name="Huang M.-M."/>
            <person name="Guo L.-L."/>
            <person name="Wu Y.-H."/>
            <person name="Lai Q.-L."/>
            <person name="Shao Z.-Z."/>
            <person name="Wang C.-S."/>
            <person name="Wu M."/>
            <person name="Xu X.-W."/>
        </authorList>
    </citation>
    <scope>NUCLEOTIDE SEQUENCE [LARGE SCALE GENOMIC DNA]</scope>
    <source>
        <strain evidence="4 5">157</strain>
    </source>
</reference>
<protein>
    <submittedName>
        <fullName evidence="4">Glyoxylate/hydroxypyruvate reductase A</fullName>
    </submittedName>
</protein>
<proteinExistence type="predicted"/>
<evidence type="ECO:0000313" key="4">
    <source>
        <dbReference type="EMBL" id="PJE38731.1"/>
    </source>
</evidence>
<dbReference type="CDD" id="cd12164">
    <property type="entry name" value="GDH_like_2"/>
    <property type="match status" value="1"/>
</dbReference>
<dbReference type="PANTHER" id="PTHR43333">
    <property type="entry name" value="2-HACID_DH_C DOMAIN-CONTAINING PROTEIN"/>
    <property type="match status" value="1"/>
</dbReference>
<gene>
    <name evidence="4" type="ORF">CVM52_00985</name>
</gene>
<dbReference type="EMBL" id="PGTB01000001">
    <property type="protein sequence ID" value="PJE38731.1"/>
    <property type="molecule type" value="Genomic_DNA"/>
</dbReference>
<keyword evidence="2" id="KW-0520">NAD</keyword>
<evidence type="ECO:0000256" key="2">
    <source>
        <dbReference type="ARBA" id="ARBA00023027"/>
    </source>
</evidence>
<dbReference type="SUPFAM" id="SSF51735">
    <property type="entry name" value="NAD(P)-binding Rossmann-fold domains"/>
    <property type="match status" value="1"/>
</dbReference>
<name>A0A2M8J7H9_9RHOB</name>
<dbReference type="Pfam" id="PF02826">
    <property type="entry name" value="2-Hacid_dh_C"/>
    <property type="match status" value="1"/>
</dbReference>
<dbReference type="OrthoDB" id="9787219at2"/>
<dbReference type="GO" id="GO:0051287">
    <property type="term" value="F:NAD binding"/>
    <property type="evidence" value="ECO:0007669"/>
    <property type="project" value="InterPro"/>
</dbReference>
<dbReference type="GO" id="GO:0016491">
    <property type="term" value="F:oxidoreductase activity"/>
    <property type="evidence" value="ECO:0007669"/>
    <property type="project" value="UniProtKB-KW"/>
</dbReference>
<evidence type="ECO:0000256" key="1">
    <source>
        <dbReference type="ARBA" id="ARBA00023002"/>
    </source>
</evidence>
<evidence type="ECO:0000313" key="5">
    <source>
        <dbReference type="Proteomes" id="UP000231553"/>
    </source>
</evidence>
<feature type="domain" description="D-isomer specific 2-hydroxyacid dehydrogenase NAD-binding" evidence="3">
    <location>
        <begin position="109"/>
        <end position="278"/>
    </location>
</feature>
<dbReference type="Proteomes" id="UP000231553">
    <property type="component" value="Unassembled WGS sequence"/>
</dbReference>
<dbReference type="Gene3D" id="3.40.50.720">
    <property type="entry name" value="NAD(P)-binding Rossmann-like Domain"/>
    <property type="match status" value="2"/>
</dbReference>
<evidence type="ECO:0000259" key="3">
    <source>
        <dbReference type="Pfam" id="PF02826"/>
    </source>
</evidence>